<accession>A0A445EGU8</accession>
<sequence>MPKPKKRVDVIAFSAMEWQAKWAGDLKFEVHHKNKMIMERFVVDLMAGKCSCRFWGLCGMPCPYACCAIFEKGDNPKDYCSNYYSKAAYLATVKPERLRMVRIREPDENRTQTKYRRTKTSVICSNYGQYGHNRRQCPNPIVTAPEGTQGPDVAAGNRGGDVVANEPGAAVEANRSEVAATATSRVGRGRATVGMERGRGRGRAVNTPAPPSQLLNTPAPPSQPPNTLAPPS</sequence>
<reference evidence="2 3" key="1">
    <citation type="submission" date="2019-01" db="EMBL/GenBank/DDBJ databases">
        <title>Sequencing of cultivated peanut Arachis hypogaea provides insights into genome evolution and oil improvement.</title>
        <authorList>
            <person name="Chen X."/>
        </authorList>
    </citation>
    <scope>NUCLEOTIDE SEQUENCE [LARGE SCALE GENOMIC DNA]</scope>
    <source>
        <strain evidence="3">cv. Fuhuasheng</strain>
        <tissue evidence="2">Leaves</tissue>
    </source>
</reference>
<feature type="compositionally biased region" description="Pro residues" evidence="1">
    <location>
        <begin position="218"/>
        <end position="232"/>
    </location>
</feature>
<comment type="caution">
    <text evidence="2">The sequence shown here is derived from an EMBL/GenBank/DDBJ whole genome shotgun (WGS) entry which is preliminary data.</text>
</comment>
<dbReference type="Proteomes" id="UP000289738">
    <property type="component" value="Chromosome A02"/>
</dbReference>
<dbReference type="GO" id="GO:0003676">
    <property type="term" value="F:nucleic acid binding"/>
    <property type="evidence" value="ECO:0007669"/>
    <property type="project" value="InterPro"/>
</dbReference>
<organism evidence="2 3">
    <name type="scientific">Arachis hypogaea</name>
    <name type="common">Peanut</name>
    <dbReference type="NCBI Taxonomy" id="3818"/>
    <lineage>
        <taxon>Eukaryota</taxon>
        <taxon>Viridiplantae</taxon>
        <taxon>Streptophyta</taxon>
        <taxon>Embryophyta</taxon>
        <taxon>Tracheophyta</taxon>
        <taxon>Spermatophyta</taxon>
        <taxon>Magnoliopsida</taxon>
        <taxon>eudicotyledons</taxon>
        <taxon>Gunneridae</taxon>
        <taxon>Pentapetalae</taxon>
        <taxon>rosids</taxon>
        <taxon>fabids</taxon>
        <taxon>Fabales</taxon>
        <taxon>Fabaceae</taxon>
        <taxon>Papilionoideae</taxon>
        <taxon>50 kb inversion clade</taxon>
        <taxon>dalbergioids sensu lato</taxon>
        <taxon>Dalbergieae</taxon>
        <taxon>Pterocarpus clade</taxon>
        <taxon>Arachis</taxon>
    </lineage>
</organism>
<dbReference type="EMBL" id="SDMP01000002">
    <property type="protein sequence ID" value="RYR74636.1"/>
    <property type="molecule type" value="Genomic_DNA"/>
</dbReference>
<name>A0A445EGU8_ARAHY</name>
<feature type="region of interest" description="Disordered" evidence="1">
    <location>
        <begin position="142"/>
        <end position="232"/>
    </location>
</feature>
<dbReference type="SUPFAM" id="SSF57756">
    <property type="entry name" value="Retrovirus zinc finger-like domains"/>
    <property type="match status" value="1"/>
</dbReference>
<keyword evidence="3" id="KW-1185">Reference proteome</keyword>
<gene>
    <name evidence="2" type="ORF">Ahy_A02g009361</name>
</gene>
<dbReference type="GO" id="GO:0008270">
    <property type="term" value="F:zinc ion binding"/>
    <property type="evidence" value="ECO:0007669"/>
    <property type="project" value="InterPro"/>
</dbReference>
<evidence type="ECO:0008006" key="4">
    <source>
        <dbReference type="Google" id="ProtNLM"/>
    </source>
</evidence>
<dbReference type="InterPro" id="IPR036875">
    <property type="entry name" value="Znf_CCHC_sf"/>
</dbReference>
<evidence type="ECO:0000313" key="2">
    <source>
        <dbReference type="EMBL" id="RYR74636.1"/>
    </source>
</evidence>
<protein>
    <recommendedName>
        <fullName evidence="4">CCHC-type domain-containing protein</fullName>
    </recommendedName>
</protein>
<evidence type="ECO:0000313" key="3">
    <source>
        <dbReference type="Proteomes" id="UP000289738"/>
    </source>
</evidence>
<proteinExistence type="predicted"/>
<evidence type="ECO:0000256" key="1">
    <source>
        <dbReference type="SAM" id="MobiDB-lite"/>
    </source>
</evidence>
<dbReference type="PANTHER" id="PTHR31973">
    <property type="entry name" value="POLYPROTEIN, PUTATIVE-RELATED"/>
    <property type="match status" value="1"/>
</dbReference>
<dbReference type="PANTHER" id="PTHR31973:SF187">
    <property type="entry name" value="MUTATOR TRANSPOSASE MUDRA PROTEIN"/>
    <property type="match status" value="1"/>
</dbReference>
<dbReference type="AlphaFoldDB" id="A0A445EGU8"/>